<dbReference type="EMBL" id="JRYR02000001">
    <property type="protein sequence ID" value="OHX65132.1"/>
    <property type="molecule type" value="Genomic_DNA"/>
</dbReference>
<accession>A0A1S1YVT0</accession>
<keyword evidence="2" id="KW-1185">Reference proteome</keyword>
<reference evidence="1 2" key="1">
    <citation type="journal article" date="2012" name="Int. J. Syst. Evol. Microbiol.">
        <title>Flammeovirga pacifica sp. nov., isolated from deep-sea sediment.</title>
        <authorList>
            <person name="Xu H."/>
            <person name="Fu Y."/>
            <person name="Yang N."/>
            <person name="Ding Z."/>
            <person name="Lai Q."/>
            <person name="Zeng R."/>
        </authorList>
    </citation>
    <scope>NUCLEOTIDE SEQUENCE [LARGE SCALE GENOMIC DNA]</scope>
    <source>
        <strain evidence="2">DSM 24597 / LMG 26175 / WPAGA1</strain>
    </source>
</reference>
<dbReference type="RefSeq" id="WP_044226884.1">
    <property type="nucleotide sequence ID" value="NZ_JRYR02000001.1"/>
</dbReference>
<protein>
    <submittedName>
        <fullName evidence="1">Uncharacterized protein</fullName>
    </submittedName>
</protein>
<name>A0A1S1YVT0_FLAPC</name>
<evidence type="ECO:0000313" key="2">
    <source>
        <dbReference type="Proteomes" id="UP000179797"/>
    </source>
</evidence>
<sequence length="69" mass="8160">MLNLFLKNHINQEEEFNNEESIVDVEADQTEIIDDTSEDKESEEPLSGGFTDDYYRLLEKKRSTEIYIK</sequence>
<organism evidence="1 2">
    <name type="scientific">Flammeovirga pacifica</name>
    <dbReference type="NCBI Taxonomy" id="915059"/>
    <lineage>
        <taxon>Bacteria</taxon>
        <taxon>Pseudomonadati</taxon>
        <taxon>Bacteroidota</taxon>
        <taxon>Cytophagia</taxon>
        <taxon>Cytophagales</taxon>
        <taxon>Flammeovirgaceae</taxon>
        <taxon>Flammeovirga</taxon>
    </lineage>
</organism>
<dbReference type="AlphaFoldDB" id="A0A1S1YVT0"/>
<dbReference type="STRING" id="915059.NH26_01560"/>
<evidence type="ECO:0000313" key="1">
    <source>
        <dbReference type="EMBL" id="OHX65132.1"/>
    </source>
</evidence>
<comment type="caution">
    <text evidence="1">The sequence shown here is derived from an EMBL/GenBank/DDBJ whole genome shotgun (WGS) entry which is preliminary data.</text>
</comment>
<dbReference type="Proteomes" id="UP000179797">
    <property type="component" value="Unassembled WGS sequence"/>
</dbReference>
<proteinExistence type="predicted"/>
<gene>
    <name evidence="1" type="ORF">NH26_01560</name>
</gene>